<reference evidence="1 2" key="1">
    <citation type="submission" date="2024-02" db="EMBL/GenBank/DDBJ databases">
        <title>Rubritalea halochordaticola NBRC 107102.</title>
        <authorList>
            <person name="Ichikawa N."/>
            <person name="Katano-Makiyama Y."/>
            <person name="Hidaka K."/>
        </authorList>
    </citation>
    <scope>NUCLEOTIDE SEQUENCE [LARGE SCALE GENOMIC DNA]</scope>
    <source>
        <strain evidence="1 2">NBRC 107102</strain>
    </source>
</reference>
<keyword evidence="2" id="KW-1185">Reference proteome</keyword>
<dbReference type="EMBL" id="BAABRL010000013">
    <property type="protein sequence ID" value="GAA5497272.1"/>
    <property type="molecule type" value="Genomic_DNA"/>
</dbReference>
<gene>
    <name evidence="1" type="ORF">Rhal01_03465</name>
</gene>
<dbReference type="Proteomes" id="UP001424741">
    <property type="component" value="Unassembled WGS sequence"/>
</dbReference>
<proteinExistence type="predicted"/>
<evidence type="ECO:0000313" key="2">
    <source>
        <dbReference type="Proteomes" id="UP001424741"/>
    </source>
</evidence>
<evidence type="ECO:0000313" key="1">
    <source>
        <dbReference type="EMBL" id="GAA5497272.1"/>
    </source>
</evidence>
<protein>
    <submittedName>
        <fullName evidence="1">Uncharacterized protein</fullName>
    </submittedName>
</protein>
<name>A0ABP9V9H7_9BACT</name>
<accession>A0ABP9V9H7</accession>
<organism evidence="1 2">
    <name type="scientific">Rubritalea halochordaticola</name>
    <dbReference type="NCBI Taxonomy" id="714537"/>
    <lineage>
        <taxon>Bacteria</taxon>
        <taxon>Pseudomonadati</taxon>
        <taxon>Verrucomicrobiota</taxon>
        <taxon>Verrucomicrobiia</taxon>
        <taxon>Verrucomicrobiales</taxon>
        <taxon>Rubritaleaceae</taxon>
        <taxon>Rubritalea</taxon>
    </lineage>
</organism>
<sequence length="160" mass="18160">MKYILSEEDDVIQFGKYLDALAKYRDQLPDEVAQFAEDESRFCLQGGGTLHDAWIETITVREKRAAGDDASSCEIELVLLGPLHDRRIQLRYLGVKAYTVDGRGENGFQAFHGDIHTHEVRLSDDGLVVHEIVGVDEFRIQVECRTFTVMDEMLGDDLLQ</sequence>
<comment type="caution">
    <text evidence="1">The sequence shown here is derived from an EMBL/GenBank/DDBJ whole genome shotgun (WGS) entry which is preliminary data.</text>
</comment>
<dbReference type="RefSeq" id="WP_346189802.1">
    <property type="nucleotide sequence ID" value="NZ_BAABRL010000013.1"/>
</dbReference>